<gene>
    <name evidence="2" type="ORF">CN1A_76</name>
</gene>
<sequence>MIAAWTTFLVMIGSASIIAAIITTGAAIDAWFDKKRYIVSAAVLVALGAVLFSVAVGINQ</sequence>
<proteinExistence type="predicted"/>
<evidence type="ECO:0000313" key="3">
    <source>
        <dbReference type="Proteomes" id="UP000017651"/>
    </source>
</evidence>
<organism evidence="2 3">
    <name type="scientific">Clavibacter phage CN1A</name>
    <dbReference type="NCBI Taxonomy" id="1406793"/>
    <lineage>
        <taxon>Viruses</taxon>
        <taxon>Duplodnaviria</taxon>
        <taxon>Heunggongvirae</taxon>
        <taxon>Uroviricota</taxon>
        <taxon>Caudoviricetes</taxon>
        <taxon>Cinunavirus</taxon>
        <taxon>Cinunavirus CN1A</taxon>
    </lineage>
</organism>
<evidence type="ECO:0000313" key="2">
    <source>
        <dbReference type="EMBL" id="AGY47185.1"/>
    </source>
</evidence>
<keyword evidence="1" id="KW-0812">Transmembrane</keyword>
<dbReference type="KEGG" id="vg:18506596"/>
<feature type="transmembrane region" description="Helical" evidence="1">
    <location>
        <begin position="6"/>
        <end position="28"/>
    </location>
</feature>
<dbReference type="Proteomes" id="UP000017651">
    <property type="component" value="Segment"/>
</dbReference>
<keyword evidence="1" id="KW-0472">Membrane</keyword>
<dbReference type="EMBL" id="KF669650">
    <property type="protein sequence ID" value="AGY47185.1"/>
    <property type="molecule type" value="Genomic_DNA"/>
</dbReference>
<keyword evidence="3" id="KW-1185">Reference proteome</keyword>
<dbReference type="GeneID" id="18506596"/>
<evidence type="ECO:0000256" key="1">
    <source>
        <dbReference type="SAM" id="Phobius"/>
    </source>
</evidence>
<feature type="transmembrane region" description="Helical" evidence="1">
    <location>
        <begin position="37"/>
        <end position="58"/>
    </location>
</feature>
<name>U5PTB0_9CAUD</name>
<reference evidence="2 3" key="1">
    <citation type="journal article" date="2013" name="Genome Announc.">
        <title>Complete Genome of Clavibacter michiganensis subsp. sepedonicusis Siphophage CN1A.</title>
        <authorList>
            <person name="Kongari R.R."/>
            <person name="Yao G.W."/>
            <person name="Chamakura K.R."/>
            <person name="Kuty Everett G.F."/>
        </authorList>
    </citation>
    <scope>NUCLEOTIDE SEQUENCE [LARGE SCALE GENOMIC DNA]</scope>
</reference>
<accession>U5PTB0</accession>
<keyword evidence="1" id="KW-1133">Transmembrane helix</keyword>
<protein>
    <submittedName>
        <fullName evidence="2">Uncharacterized protein</fullName>
    </submittedName>
</protein>
<dbReference type="RefSeq" id="YP_009004288.1">
    <property type="nucleotide sequence ID" value="NC_023549.1"/>
</dbReference>